<dbReference type="OrthoDB" id="9804647at2"/>
<feature type="binding site" evidence="13">
    <location>
        <position position="224"/>
    </location>
    <ligand>
        <name>L-serine</name>
        <dbReference type="ChEBI" id="CHEBI:33384"/>
    </ligand>
</feature>
<dbReference type="InterPro" id="IPR006195">
    <property type="entry name" value="aa-tRNA-synth_II"/>
</dbReference>
<comment type="caution">
    <text evidence="17">The sequence shown here is derived from an EMBL/GenBank/DDBJ whole genome shotgun (WGS) entry which is preliminary data.</text>
</comment>
<accession>D6TLA4</accession>
<dbReference type="GO" id="GO:0006434">
    <property type="term" value="P:seryl-tRNA aminoacylation"/>
    <property type="evidence" value="ECO:0007669"/>
    <property type="project" value="UniProtKB-UniRule"/>
</dbReference>
<keyword evidence="15" id="KW-0175">Coiled coil</keyword>
<dbReference type="Proteomes" id="UP000004508">
    <property type="component" value="Unassembled WGS sequence"/>
</dbReference>
<comment type="pathway">
    <text evidence="2 12">Aminoacyl-tRNA biosynthesis; selenocysteinyl-tRNA(Sec) biosynthesis; L-seryl-tRNA(Sec) from L-serine and tRNA(Sec): step 1/1.</text>
</comment>
<keyword evidence="18" id="KW-1185">Reference proteome</keyword>
<dbReference type="GO" id="GO:0016260">
    <property type="term" value="P:selenocysteine biosynthetic process"/>
    <property type="evidence" value="ECO:0007669"/>
    <property type="project" value="UniProtKB-UniRule"/>
</dbReference>
<dbReference type="Gene3D" id="3.30.930.10">
    <property type="entry name" value="Bira Bifunctional Protein, Domain 2"/>
    <property type="match status" value="1"/>
</dbReference>
<proteinExistence type="inferred from homology"/>
<feature type="domain" description="Aminoacyl-transfer RNA synthetases class-II family profile" evidence="16">
    <location>
        <begin position="130"/>
        <end position="403"/>
    </location>
</feature>
<dbReference type="HAMAP" id="MF_00176">
    <property type="entry name" value="Ser_tRNA_synth_type1"/>
    <property type="match status" value="1"/>
</dbReference>
<evidence type="ECO:0000256" key="2">
    <source>
        <dbReference type="ARBA" id="ARBA00005045"/>
    </source>
</evidence>
<evidence type="ECO:0000256" key="4">
    <source>
        <dbReference type="ARBA" id="ARBA00022490"/>
    </source>
</evidence>
<dbReference type="PIRSF" id="PIRSF001529">
    <property type="entry name" value="Ser-tRNA-synth_IIa"/>
    <property type="match status" value="1"/>
</dbReference>
<dbReference type="PROSITE" id="PS50862">
    <property type="entry name" value="AA_TRNA_LIGASE_II"/>
    <property type="match status" value="1"/>
</dbReference>
<dbReference type="STRING" id="485913.Krac_7856"/>
<feature type="binding site" evidence="12">
    <location>
        <position position="378"/>
    </location>
    <ligand>
        <name>L-serine</name>
        <dbReference type="ChEBI" id="CHEBI:33384"/>
    </ligand>
</feature>
<feature type="binding site" evidence="12">
    <location>
        <begin position="224"/>
        <end position="226"/>
    </location>
    <ligand>
        <name>L-serine</name>
        <dbReference type="ChEBI" id="CHEBI:33384"/>
    </ligand>
</feature>
<keyword evidence="9 12" id="KW-0030">Aminoacyl-tRNA synthetase</keyword>
<keyword evidence="5 12" id="KW-0436">Ligase</keyword>
<dbReference type="SUPFAM" id="SSF46589">
    <property type="entry name" value="tRNA-binding arm"/>
    <property type="match status" value="1"/>
</dbReference>
<evidence type="ECO:0000256" key="3">
    <source>
        <dbReference type="ARBA" id="ARBA00010728"/>
    </source>
</evidence>
<dbReference type="InterPro" id="IPR033729">
    <property type="entry name" value="SerRS_core"/>
</dbReference>
<evidence type="ECO:0000256" key="9">
    <source>
        <dbReference type="ARBA" id="ARBA00023146"/>
    </source>
</evidence>
<dbReference type="AlphaFoldDB" id="D6TLA4"/>
<comment type="similarity">
    <text evidence="3 12">Belongs to the class-II aminoacyl-tRNA synthetase family. Type-1 seryl-tRNA synthetase subfamily.</text>
</comment>
<evidence type="ECO:0000256" key="6">
    <source>
        <dbReference type="ARBA" id="ARBA00022741"/>
    </source>
</evidence>
<comment type="function">
    <text evidence="12">Catalyzes the attachment of serine to tRNA(Ser). Is also able to aminoacylate tRNA(Sec) with serine, to form the misacylated tRNA L-seryl-tRNA(Sec), which will be further converted into selenocysteinyl-tRNA(Sec).</text>
</comment>
<dbReference type="eggNOG" id="COG0172">
    <property type="taxonomic scope" value="Bacteria"/>
</dbReference>
<feature type="binding site" evidence="12 14">
    <location>
        <begin position="255"/>
        <end position="257"/>
    </location>
    <ligand>
        <name>ATP</name>
        <dbReference type="ChEBI" id="CHEBI:30616"/>
    </ligand>
</feature>
<dbReference type="CDD" id="cd00770">
    <property type="entry name" value="SerRS_core"/>
    <property type="match status" value="1"/>
</dbReference>
<comment type="domain">
    <text evidence="12">Consists of two distinct domains, a catalytic core and a N-terminal extension that is involved in tRNA binding.</text>
</comment>
<dbReference type="RefSeq" id="WP_007910977.1">
    <property type="nucleotide sequence ID" value="NZ_ADVG01000002.1"/>
</dbReference>
<dbReference type="InterPro" id="IPR015866">
    <property type="entry name" value="Ser-tRNA-synth_1_N"/>
</dbReference>
<evidence type="ECO:0000256" key="15">
    <source>
        <dbReference type="SAM" id="Coils"/>
    </source>
</evidence>
<comment type="catalytic activity">
    <reaction evidence="11 12">
        <text>tRNA(Ser) + L-serine + ATP = L-seryl-tRNA(Ser) + AMP + diphosphate + H(+)</text>
        <dbReference type="Rhea" id="RHEA:12292"/>
        <dbReference type="Rhea" id="RHEA-COMP:9669"/>
        <dbReference type="Rhea" id="RHEA-COMP:9703"/>
        <dbReference type="ChEBI" id="CHEBI:15378"/>
        <dbReference type="ChEBI" id="CHEBI:30616"/>
        <dbReference type="ChEBI" id="CHEBI:33019"/>
        <dbReference type="ChEBI" id="CHEBI:33384"/>
        <dbReference type="ChEBI" id="CHEBI:78442"/>
        <dbReference type="ChEBI" id="CHEBI:78533"/>
        <dbReference type="ChEBI" id="CHEBI:456215"/>
        <dbReference type="EC" id="6.1.1.11"/>
    </reaction>
</comment>
<evidence type="ECO:0000256" key="5">
    <source>
        <dbReference type="ARBA" id="ARBA00022598"/>
    </source>
</evidence>
<protein>
    <recommendedName>
        <fullName evidence="12">Serine--tRNA ligase</fullName>
        <ecNumber evidence="12">6.1.1.11</ecNumber>
    </recommendedName>
    <alternativeName>
        <fullName evidence="12">Seryl-tRNA synthetase</fullName>
        <shortName evidence="12">SerRS</shortName>
    </alternativeName>
    <alternativeName>
        <fullName evidence="12">Seryl-tRNA(Ser/Sec) synthetase</fullName>
    </alternativeName>
</protein>
<dbReference type="InterPro" id="IPR045864">
    <property type="entry name" value="aa-tRNA-synth_II/BPL/LPL"/>
</dbReference>
<dbReference type="PANTHER" id="PTHR43697:SF1">
    <property type="entry name" value="SERINE--TRNA LIGASE"/>
    <property type="match status" value="1"/>
</dbReference>
<evidence type="ECO:0000256" key="7">
    <source>
        <dbReference type="ARBA" id="ARBA00022840"/>
    </source>
</evidence>
<organism evidence="17 18">
    <name type="scientific">Ktedonobacter racemifer DSM 44963</name>
    <dbReference type="NCBI Taxonomy" id="485913"/>
    <lineage>
        <taxon>Bacteria</taxon>
        <taxon>Bacillati</taxon>
        <taxon>Chloroflexota</taxon>
        <taxon>Ktedonobacteria</taxon>
        <taxon>Ktedonobacterales</taxon>
        <taxon>Ktedonobacteraceae</taxon>
        <taxon>Ktedonobacter</taxon>
    </lineage>
</organism>
<evidence type="ECO:0000256" key="14">
    <source>
        <dbReference type="PIRSR" id="PIRSR001529-2"/>
    </source>
</evidence>
<feature type="binding site" evidence="12 13">
    <location>
        <position position="278"/>
    </location>
    <ligand>
        <name>L-serine</name>
        <dbReference type="ChEBI" id="CHEBI:33384"/>
    </ligand>
</feature>
<reference evidence="17" key="1">
    <citation type="journal article" date="2011" name="Stand. Genomic Sci.">
        <title>Non-contiguous finished genome sequence and contextual data of the filamentous soil bacterium Ktedonobacter racemifer type strain (SOSP1-21).</title>
        <authorList>
            <person name="Chang Y.J."/>
            <person name="Land M."/>
            <person name="Hauser L."/>
            <person name="Chertkov O."/>
            <person name="Del Rio T.G."/>
            <person name="Nolan M."/>
            <person name="Copeland A."/>
            <person name="Tice H."/>
            <person name="Cheng J.F."/>
            <person name="Lucas S."/>
            <person name="Han C."/>
            <person name="Goodwin L."/>
            <person name="Pitluck S."/>
            <person name="Ivanova N."/>
            <person name="Ovchinikova G."/>
            <person name="Pati A."/>
            <person name="Chen A."/>
            <person name="Palaniappan K."/>
            <person name="Mavromatis K."/>
            <person name="Liolios K."/>
            <person name="Brettin T."/>
            <person name="Fiebig A."/>
            <person name="Rohde M."/>
            <person name="Abt B."/>
            <person name="Goker M."/>
            <person name="Detter J.C."/>
            <person name="Woyke T."/>
            <person name="Bristow J."/>
            <person name="Eisen J.A."/>
            <person name="Markowitz V."/>
            <person name="Hugenholtz P."/>
            <person name="Kyrpides N.C."/>
            <person name="Klenk H.P."/>
            <person name="Lapidus A."/>
        </authorList>
    </citation>
    <scope>NUCLEOTIDE SEQUENCE [LARGE SCALE GENOMIC DNA]</scope>
    <source>
        <strain evidence="17">SOSP1-21</strain>
    </source>
</reference>
<feature type="binding site" evidence="13">
    <location>
        <position position="255"/>
    </location>
    <ligand>
        <name>L-serine</name>
        <dbReference type="ChEBI" id="CHEBI:33384"/>
    </ligand>
</feature>
<dbReference type="PRINTS" id="PR00981">
    <property type="entry name" value="TRNASYNTHSER"/>
</dbReference>
<evidence type="ECO:0000256" key="13">
    <source>
        <dbReference type="PIRSR" id="PIRSR001529-1"/>
    </source>
</evidence>
<dbReference type="PANTHER" id="PTHR43697">
    <property type="entry name" value="SERYL-TRNA SYNTHETASE"/>
    <property type="match status" value="1"/>
</dbReference>
<dbReference type="EC" id="6.1.1.11" evidence="12"/>
<dbReference type="Pfam" id="PF02403">
    <property type="entry name" value="Seryl_tRNA_N"/>
    <property type="match status" value="1"/>
</dbReference>
<feature type="binding site" evidence="13">
    <location>
        <position position="376"/>
    </location>
    <ligand>
        <name>L-serine</name>
        <dbReference type="ChEBI" id="CHEBI:33384"/>
    </ligand>
</feature>
<dbReference type="UniPathway" id="UPA00906">
    <property type="reaction ID" value="UER00895"/>
</dbReference>
<gene>
    <name evidence="12" type="primary">serS</name>
    <name evidence="17" type="ORF">Krac_7856</name>
</gene>
<comment type="caution">
    <text evidence="12">Lacks conserved residue(s) required for the propagation of feature annotation.</text>
</comment>
<dbReference type="Gene3D" id="1.10.287.40">
    <property type="entry name" value="Serine-tRNA synthetase, tRNA binding domain"/>
    <property type="match status" value="1"/>
</dbReference>
<feature type="coiled-coil region" evidence="15">
    <location>
        <begin position="66"/>
        <end position="100"/>
    </location>
</feature>
<dbReference type="InterPro" id="IPR042103">
    <property type="entry name" value="SerRS_1_N_sf"/>
</dbReference>
<dbReference type="EMBL" id="ADVG01000002">
    <property type="protein sequence ID" value="EFH86554.1"/>
    <property type="molecule type" value="Genomic_DNA"/>
</dbReference>
<evidence type="ECO:0000256" key="10">
    <source>
        <dbReference type="ARBA" id="ARBA00047929"/>
    </source>
</evidence>
<dbReference type="Pfam" id="PF00587">
    <property type="entry name" value="tRNA-synt_2b"/>
    <property type="match status" value="1"/>
</dbReference>
<evidence type="ECO:0000256" key="8">
    <source>
        <dbReference type="ARBA" id="ARBA00022917"/>
    </source>
</evidence>
<evidence type="ECO:0000313" key="18">
    <source>
        <dbReference type="Proteomes" id="UP000004508"/>
    </source>
</evidence>
<name>D6TLA4_KTERA</name>
<evidence type="ECO:0000256" key="1">
    <source>
        <dbReference type="ARBA" id="ARBA00004496"/>
    </source>
</evidence>
<sequence>MMSLDFICQHPQVVREALERRRESYNIDEILRLAEQRRGLITRTDGLYTTLKGVREEVRNTSGEKRAGLNKQIKAIMREIRQLELQVSDADTRLRLLIQTLPNLPQHAVRDDTDVELRRWGESAAFQFQPLAHWELGERLGILDPTSAAQVAGSRFMTLRGYGARLERALLSFMLDLHTCEAEYIEVIPPFLAKRSVMLGAGQLPKFEEQAYACTMDELYLNPTAEVALVGMHTDSILMREELPLRYAAWTTAFRREAGSASRYQRGLLRLHQFNKVELFQFTTPEQSYSAHEQMLLHAEQVLRLLELPYRVVELCALNLPFAASRSFDLEVWLPSLQDYIEVSSISNCESFQAIRANIKYRPQNGTRAEYVHTLNGSGLAVGRTMAAILELNQQADGSVVIPKVLRPYMGTALIGPVKR</sequence>
<dbReference type="GO" id="GO:0004828">
    <property type="term" value="F:serine-tRNA ligase activity"/>
    <property type="evidence" value="ECO:0007669"/>
    <property type="project" value="UniProtKB-UniRule"/>
</dbReference>
<keyword evidence="7 12" id="KW-0067">ATP-binding</keyword>
<dbReference type="SUPFAM" id="SSF55681">
    <property type="entry name" value="Class II aaRS and biotin synthetases"/>
    <property type="match status" value="1"/>
</dbReference>
<comment type="subunit">
    <text evidence="12">Homodimer. The tRNA molecule binds across the dimer.</text>
</comment>
<dbReference type="InterPro" id="IPR010978">
    <property type="entry name" value="tRNA-bd_arm"/>
</dbReference>
<feature type="binding site" evidence="12 14">
    <location>
        <begin position="342"/>
        <end position="345"/>
    </location>
    <ligand>
        <name>ATP</name>
        <dbReference type="ChEBI" id="CHEBI:30616"/>
    </ligand>
</feature>
<dbReference type="GO" id="GO:0005737">
    <property type="term" value="C:cytoplasm"/>
    <property type="evidence" value="ECO:0007669"/>
    <property type="project" value="UniProtKB-SubCell"/>
</dbReference>
<evidence type="ECO:0000313" key="17">
    <source>
        <dbReference type="EMBL" id="EFH86554.1"/>
    </source>
</evidence>
<dbReference type="InterPro" id="IPR002314">
    <property type="entry name" value="aa-tRNA-synt_IIb"/>
</dbReference>
<keyword evidence="8 12" id="KW-0648">Protein biosynthesis</keyword>
<evidence type="ECO:0000259" key="16">
    <source>
        <dbReference type="PROSITE" id="PS50862"/>
    </source>
</evidence>
<dbReference type="GO" id="GO:0005524">
    <property type="term" value="F:ATP binding"/>
    <property type="evidence" value="ECO:0007669"/>
    <property type="project" value="UniProtKB-UniRule"/>
</dbReference>
<dbReference type="FunCoup" id="D6TLA4">
    <property type="interactions" value="602"/>
</dbReference>
<evidence type="ECO:0000256" key="11">
    <source>
        <dbReference type="ARBA" id="ARBA00048823"/>
    </source>
</evidence>
<dbReference type="InParanoid" id="D6TLA4"/>
<evidence type="ECO:0000256" key="12">
    <source>
        <dbReference type="HAMAP-Rule" id="MF_00176"/>
    </source>
</evidence>
<comment type="catalytic activity">
    <reaction evidence="10 12">
        <text>tRNA(Sec) + L-serine + ATP = L-seryl-tRNA(Sec) + AMP + diphosphate + H(+)</text>
        <dbReference type="Rhea" id="RHEA:42580"/>
        <dbReference type="Rhea" id="RHEA-COMP:9742"/>
        <dbReference type="Rhea" id="RHEA-COMP:10128"/>
        <dbReference type="ChEBI" id="CHEBI:15378"/>
        <dbReference type="ChEBI" id="CHEBI:30616"/>
        <dbReference type="ChEBI" id="CHEBI:33019"/>
        <dbReference type="ChEBI" id="CHEBI:33384"/>
        <dbReference type="ChEBI" id="CHEBI:78442"/>
        <dbReference type="ChEBI" id="CHEBI:78533"/>
        <dbReference type="ChEBI" id="CHEBI:456215"/>
        <dbReference type="EC" id="6.1.1.11"/>
    </reaction>
</comment>
<dbReference type="InterPro" id="IPR002317">
    <property type="entry name" value="Ser-tRNA-ligase_type_1"/>
</dbReference>
<keyword evidence="4 12" id="KW-0963">Cytoplasm</keyword>
<dbReference type="NCBIfam" id="TIGR00414">
    <property type="entry name" value="serS"/>
    <property type="match status" value="1"/>
</dbReference>
<comment type="subcellular location">
    <subcellularLocation>
        <location evidence="1 12">Cytoplasm</location>
    </subcellularLocation>
</comment>
<keyword evidence="6 12" id="KW-0547">Nucleotide-binding</keyword>